<accession>A0ABD3FNW2</accession>
<dbReference type="AlphaFoldDB" id="A0ABD3FNW2"/>
<keyword evidence="2" id="KW-1185">Reference proteome</keyword>
<proteinExistence type="predicted"/>
<reference evidence="1 2" key="1">
    <citation type="submission" date="2024-09" db="EMBL/GenBank/DDBJ databases">
        <title>Genome sequencing and assembly of Phytophthora oleae, isolate VK10A, causative agent of rot of olive drupes.</title>
        <authorList>
            <person name="Conti Taguali S."/>
            <person name="Riolo M."/>
            <person name="La Spada F."/>
            <person name="Cacciola S.O."/>
            <person name="Dionisio G."/>
        </authorList>
    </citation>
    <scope>NUCLEOTIDE SEQUENCE [LARGE SCALE GENOMIC DNA]</scope>
    <source>
        <strain evidence="1 2">VK10A</strain>
    </source>
</reference>
<dbReference type="InterPro" id="IPR009057">
    <property type="entry name" value="Homeodomain-like_sf"/>
</dbReference>
<name>A0ABD3FNW2_9STRA</name>
<dbReference type="Proteomes" id="UP001632037">
    <property type="component" value="Unassembled WGS sequence"/>
</dbReference>
<comment type="caution">
    <text evidence="1">The sequence shown here is derived from an EMBL/GenBank/DDBJ whole genome shotgun (WGS) entry which is preliminary data.</text>
</comment>
<evidence type="ECO:0008006" key="3">
    <source>
        <dbReference type="Google" id="ProtNLM"/>
    </source>
</evidence>
<dbReference type="SUPFAM" id="SSF46689">
    <property type="entry name" value="Homeodomain-like"/>
    <property type="match status" value="1"/>
</dbReference>
<protein>
    <recommendedName>
        <fullName evidence="3">Transposase</fullName>
    </recommendedName>
</protein>
<sequence length="102" mass="12227">MHALYGYFYLGLSKQRLATIYNKHINTISNWIQRFASDNDYQRRSTKRNGQLTAEQREWLLDFYTRHPVAFLDEAKAAFEHKFTRFISISTVWRALRQHGLT</sequence>
<organism evidence="1 2">
    <name type="scientific">Phytophthora oleae</name>
    <dbReference type="NCBI Taxonomy" id="2107226"/>
    <lineage>
        <taxon>Eukaryota</taxon>
        <taxon>Sar</taxon>
        <taxon>Stramenopiles</taxon>
        <taxon>Oomycota</taxon>
        <taxon>Peronosporomycetes</taxon>
        <taxon>Peronosporales</taxon>
        <taxon>Peronosporaceae</taxon>
        <taxon>Phytophthora</taxon>
    </lineage>
</organism>
<evidence type="ECO:0000313" key="2">
    <source>
        <dbReference type="Proteomes" id="UP001632037"/>
    </source>
</evidence>
<dbReference type="EMBL" id="JBIMZQ010000011">
    <property type="protein sequence ID" value="KAL3668413.1"/>
    <property type="molecule type" value="Genomic_DNA"/>
</dbReference>
<evidence type="ECO:0000313" key="1">
    <source>
        <dbReference type="EMBL" id="KAL3668413.1"/>
    </source>
</evidence>
<gene>
    <name evidence="1" type="ORF">V7S43_006501</name>
</gene>